<dbReference type="GO" id="GO:0004322">
    <property type="term" value="F:ferroxidase activity"/>
    <property type="evidence" value="ECO:0007669"/>
    <property type="project" value="UniProtKB-EC"/>
</dbReference>
<dbReference type="AlphaFoldDB" id="L5K8N5"/>
<evidence type="ECO:0000256" key="11">
    <source>
        <dbReference type="ARBA" id="ARBA00047990"/>
    </source>
</evidence>
<reference evidence="16" key="1">
    <citation type="journal article" date="2013" name="Science">
        <title>Comparative analysis of bat genomes provides insight into the evolution of flight and immunity.</title>
        <authorList>
            <person name="Zhang G."/>
            <person name="Cowled C."/>
            <person name="Shi Z."/>
            <person name="Huang Z."/>
            <person name="Bishop-Lilly K.A."/>
            <person name="Fang X."/>
            <person name="Wynne J.W."/>
            <person name="Xiong Z."/>
            <person name="Baker M.L."/>
            <person name="Zhao W."/>
            <person name="Tachedjian M."/>
            <person name="Zhu Y."/>
            <person name="Zhou P."/>
            <person name="Jiang X."/>
            <person name="Ng J."/>
            <person name="Yang L."/>
            <person name="Wu L."/>
            <person name="Xiao J."/>
            <person name="Feng Y."/>
            <person name="Chen Y."/>
            <person name="Sun X."/>
            <person name="Zhang Y."/>
            <person name="Marsh G.A."/>
            <person name="Crameri G."/>
            <person name="Broder C.C."/>
            <person name="Frey K.G."/>
            <person name="Wang L.F."/>
            <person name="Wang J."/>
        </authorList>
    </citation>
    <scope>NUCLEOTIDE SEQUENCE [LARGE SCALE GENOMIC DNA]</scope>
</reference>
<name>L5K8N5_PTEAL</name>
<evidence type="ECO:0000256" key="10">
    <source>
        <dbReference type="ARBA" id="ARBA00045964"/>
    </source>
</evidence>
<organism evidence="15 16">
    <name type="scientific">Pteropus alecto</name>
    <name type="common">Black flying fox</name>
    <dbReference type="NCBI Taxonomy" id="9402"/>
    <lineage>
        <taxon>Eukaryota</taxon>
        <taxon>Metazoa</taxon>
        <taxon>Chordata</taxon>
        <taxon>Craniata</taxon>
        <taxon>Vertebrata</taxon>
        <taxon>Euteleostomi</taxon>
        <taxon>Mammalia</taxon>
        <taxon>Eutheria</taxon>
        <taxon>Laurasiatheria</taxon>
        <taxon>Chiroptera</taxon>
        <taxon>Yinpterochiroptera</taxon>
        <taxon>Pteropodoidea</taxon>
        <taxon>Pteropodidae</taxon>
        <taxon>Pteropodinae</taxon>
        <taxon>Pteropus</taxon>
    </lineage>
</organism>
<dbReference type="CDD" id="cd01056">
    <property type="entry name" value="Euk_Ferritin"/>
    <property type="match status" value="1"/>
</dbReference>
<accession>L5K8N5</accession>
<dbReference type="GO" id="GO:0006879">
    <property type="term" value="P:intracellular iron ion homeostasis"/>
    <property type="evidence" value="ECO:0007669"/>
    <property type="project" value="UniProtKB-KW"/>
</dbReference>
<dbReference type="FunFam" id="1.20.1260.10:FF:000002">
    <property type="entry name" value="Ferritin, mitochondrial"/>
    <property type="match status" value="1"/>
</dbReference>
<comment type="subunit">
    <text evidence="9">Oligomer of 24 subunits. There are two types of subunits: L (light) chain and H (heavy) chain. The major chain can be light or heavy, depending on the species and tissue type. The functional molecule forms a roughly spherical shell with a diameter of 12 nm and contains a central cavity into which the insoluble mineral iron core is deposited. Interacts with NCOA4; NCOA4 promotes targeting of the iron-binding ferritin complex to autolysosomes following starvation or iron depletion.</text>
</comment>
<dbReference type="STRING" id="9402.L5K8N5"/>
<dbReference type="InParanoid" id="L5K8N5"/>
<dbReference type="GO" id="GO:0008198">
    <property type="term" value="F:ferrous iron binding"/>
    <property type="evidence" value="ECO:0007669"/>
    <property type="project" value="TreeGrafter"/>
</dbReference>
<dbReference type="PROSITE" id="PS50905">
    <property type="entry name" value="FERRITIN_LIKE"/>
    <property type="match status" value="1"/>
</dbReference>
<dbReference type="Pfam" id="PF00210">
    <property type="entry name" value="Ferritin"/>
    <property type="match status" value="1"/>
</dbReference>
<keyword evidence="8" id="KW-0458">Lysosome</keyword>
<evidence type="ECO:0000256" key="13">
    <source>
        <dbReference type="RuleBase" id="RU361145"/>
    </source>
</evidence>
<evidence type="ECO:0000256" key="9">
    <source>
        <dbReference type="ARBA" id="ARBA00044959"/>
    </source>
</evidence>
<feature type="binding site" evidence="12">
    <location>
        <position position="108"/>
    </location>
    <ligand>
        <name>Fe cation</name>
        <dbReference type="ChEBI" id="CHEBI:24875"/>
        <label>2</label>
    </ligand>
</feature>
<evidence type="ECO:0000256" key="4">
    <source>
        <dbReference type="ARBA" id="ARBA00022434"/>
    </source>
</evidence>
<evidence type="ECO:0000256" key="8">
    <source>
        <dbReference type="ARBA" id="ARBA00023228"/>
    </source>
</evidence>
<dbReference type="GO" id="GO:0008199">
    <property type="term" value="F:ferric iron binding"/>
    <property type="evidence" value="ECO:0007669"/>
    <property type="project" value="InterPro"/>
</dbReference>
<dbReference type="PANTHER" id="PTHR11431:SF37">
    <property type="entry name" value="FERRITIN HEAVY CHAIN"/>
    <property type="match status" value="1"/>
</dbReference>
<proteinExistence type="inferred from homology"/>
<dbReference type="InterPro" id="IPR009078">
    <property type="entry name" value="Ferritin-like_SF"/>
</dbReference>
<comment type="function">
    <text evidence="10">Stores iron in a soluble, non-toxic, readily available form. Important for iron homeostasis. Has ferroxidase activity. Iron is taken up in the ferrous form and deposited as ferric hydroxides after oxidation. Also plays a role in delivery of iron to cells. Mediates iron uptake in capsule cells of the developing kidney. Delivery to lysosomes is mediated by the cargo receptor NCOA4 for autophagic degradation and release of iron.</text>
</comment>
<evidence type="ECO:0000256" key="5">
    <source>
        <dbReference type="ARBA" id="ARBA00022723"/>
    </source>
</evidence>
<dbReference type="EMBL" id="KB030983">
    <property type="protein sequence ID" value="ELK07131.1"/>
    <property type="molecule type" value="Genomic_DNA"/>
</dbReference>
<feature type="domain" description="Ferritin-like diiron" evidence="14">
    <location>
        <begin position="11"/>
        <end position="160"/>
    </location>
</feature>
<dbReference type="InterPro" id="IPR014034">
    <property type="entry name" value="Ferritin_CS"/>
</dbReference>
<dbReference type="GO" id="GO:0005764">
    <property type="term" value="C:lysosome"/>
    <property type="evidence" value="ECO:0007669"/>
    <property type="project" value="UniProtKB-SubCell"/>
</dbReference>
<keyword evidence="7 12" id="KW-0408">Iron</keyword>
<dbReference type="PROSITE" id="PS00204">
    <property type="entry name" value="FERRITIN_2"/>
    <property type="match status" value="1"/>
</dbReference>
<keyword evidence="5 12" id="KW-0479">Metal-binding</keyword>
<evidence type="ECO:0000259" key="14">
    <source>
        <dbReference type="PROSITE" id="PS50905"/>
    </source>
</evidence>
<comment type="catalytic activity">
    <reaction evidence="11">
        <text>4 Fe(2+) + O2 + 4 H(+) = 4 Fe(3+) + 2 H2O</text>
        <dbReference type="Rhea" id="RHEA:11148"/>
        <dbReference type="ChEBI" id="CHEBI:15377"/>
        <dbReference type="ChEBI" id="CHEBI:15378"/>
        <dbReference type="ChEBI" id="CHEBI:15379"/>
        <dbReference type="ChEBI" id="CHEBI:29033"/>
        <dbReference type="ChEBI" id="CHEBI:29034"/>
        <dbReference type="EC" id="1.16.3.1"/>
    </reaction>
</comment>
<dbReference type="InterPro" id="IPR008331">
    <property type="entry name" value="Ferritin_DPS_dom"/>
</dbReference>
<comment type="function">
    <text evidence="13">Stores iron in a soluble, non-toxic, readily available form. Important for iron homeostasis. Iron is taken up in the ferrous form and deposited as ferric hydroxides after oxidation.</text>
</comment>
<dbReference type="InterPro" id="IPR012347">
    <property type="entry name" value="Ferritin-like"/>
</dbReference>
<feature type="binding site" evidence="12">
    <location>
        <position position="142"/>
    </location>
    <ligand>
        <name>Fe cation</name>
        <dbReference type="ChEBI" id="CHEBI:24875"/>
        <label>2</label>
    </ligand>
</feature>
<evidence type="ECO:0000313" key="15">
    <source>
        <dbReference type="EMBL" id="ELK07131.1"/>
    </source>
</evidence>
<keyword evidence="4 13" id="KW-0409">Iron storage</keyword>
<comment type="subcellular location">
    <subcellularLocation>
        <location evidence="2">Cytoplasmic vesicle</location>
        <location evidence="2">Autophagosome</location>
    </subcellularLocation>
    <subcellularLocation>
        <location evidence="1">Lysosome</location>
    </subcellularLocation>
</comment>
<evidence type="ECO:0000256" key="6">
    <source>
        <dbReference type="ARBA" id="ARBA00023002"/>
    </source>
</evidence>
<evidence type="ECO:0000256" key="12">
    <source>
        <dbReference type="PIRSR" id="PIRSR601519-1"/>
    </source>
</evidence>
<comment type="similarity">
    <text evidence="3 13">Belongs to the ferritin family.</text>
</comment>
<evidence type="ECO:0000313" key="16">
    <source>
        <dbReference type="Proteomes" id="UP000010552"/>
    </source>
</evidence>
<keyword evidence="16" id="KW-1185">Reference proteome</keyword>
<dbReference type="GO" id="GO:0005776">
    <property type="term" value="C:autophagosome"/>
    <property type="evidence" value="ECO:0007669"/>
    <property type="project" value="UniProtKB-SubCell"/>
</dbReference>
<dbReference type="SUPFAM" id="SSF47240">
    <property type="entry name" value="Ferritin-like"/>
    <property type="match status" value="1"/>
</dbReference>
<dbReference type="Gene3D" id="1.20.1260.10">
    <property type="match status" value="1"/>
</dbReference>
<evidence type="ECO:0000256" key="3">
    <source>
        <dbReference type="ARBA" id="ARBA00007513"/>
    </source>
</evidence>
<protein>
    <recommendedName>
        <fullName evidence="13">Ferritin</fullName>
    </recommendedName>
</protein>
<gene>
    <name evidence="15" type="ORF">PAL_GLEAN10001023</name>
</gene>
<evidence type="ECO:0000256" key="1">
    <source>
        <dbReference type="ARBA" id="ARBA00004371"/>
    </source>
</evidence>
<dbReference type="InterPro" id="IPR001519">
    <property type="entry name" value="Ferritin"/>
</dbReference>
<dbReference type="PANTHER" id="PTHR11431">
    <property type="entry name" value="FERRITIN"/>
    <property type="match status" value="1"/>
</dbReference>
<sequence>MATPLPSQMCHNYHPHCEATINNQINMELYASYMYLSMYSYFNRDDVALKHLAQFFLRRSSEKREFVERLMWLQNQRGGHIHLRDVSRPDLNHWDSCLGAIECALHLEMSVNQSLLDLYQLGTEKKDAHLCDFLEHHYLHEQEKSINELVHHLTNLHTPKSSEAVLAAYLFDKLTLDDSDKN</sequence>
<keyword evidence="6" id="KW-0560">Oxidoreductase</keyword>
<evidence type="ECO:0000256" key="2">
    <source>
        <dbReference type="ARBA" id="ARBA00004419"/>
    </source>
</evidence>
<dbReference type="Proteomes" id="UP000010552">
    <property type="component" value="Unassembled WGS sequence"/>
</dbReference>
<dbReference type="GO" id="GO:0006826">
    <property type="term" value="P:iron ion transport"/>
    <property type="evidence" value="ECO:0007669"/>
    <property type="project" value="InterPro"/>
</dbReference>
<feature type="binding site" evidence="12">
    <location>
        <position position="28"/>
    </location>
    <ligand>
        <name>Fe cation</name>
        <dbReference type="ChEBI" id="CHEBI:24875"/>
        <label>1</label>
    </ligand>
</feature>
<evidence type="ECO:0000256" key="7">
    <source>
        <dbReference type="ARBA" id="ARBA00023004"/>
    </source>
</evidence>
<dbReference type="InterPro" id="IPR009040">
    <property type="entry name" value="Ferritin-like_diiron"/>
</dbReference>